<evidence type="ECO:0000313" key="2">
    <source>
        <dbReference type="Proteomes" id="UP000298412"/>
    </source>
</evidence>
<dbReference type="OrthoDB" id="3746081at2"/>
<sequence length="89" mass="10346">MHAEDLLFGLGLFLREPWLDHGTQEPQDQRVQLRLTSALIGMLVTNRLIDRGRWECPLMDLHARIRSASSPLYPRRMPRSAIPKAEGWR</sequence>
<comment type="caution">
    <text evidence="1">The sequence shown here is derived from an EMBL/GenBank/DDBJ whole genome shotgun (WGS) entry which is preliminary data.</text>
</comment>
<accession>A0A4R8WZX7</accession>
<gene>
    <name evidence="1" type="ORF">E3O19_05750</name>
</gene>
<evidence type="ECO:0000313" key="1">
    <source>
        <dbReference type="EMBL" id="TFC17628.1"/>
    </source>
</evidence>
<proteinExistence type="predicted"/>
<organism evidence="1 2">
    <name type="scientific">Cryobacterium algoritolerans</name>
    <dbReference type="NCBI Taxonomy" id="1259184"/>
    <lineage>
        <taxon>Bacteria</taxon>
        <taxon>Bacillati</taxon>
        <taxon>Actinomycetota</taxon>
        <taxon>Actinomycetes</taxon>
        <taxon>Micrococcales</taxon>
        <taxon>Microbacteriaceae</taxon>
        <taxon>Cryobacterium</taxon>
    </lineage>
</organism>
<dbReference type="EMBL" id="SOFP01000029">
    <property type="protein sequence ID" value="TFC17628.1"/>
    <property type="molecule type" value="Genomic_DNA"/>
</dbReference>
<reference evidence="1 2" key="1">
    <citation type="submission" date="2019-03" db="EMBL/GenBank/DDBJ databases">
        <title>Genomics of glacier-inhabiting Cryobacterium strains.</title>
        <authorList>
            <person name="Liu Q."/>
            <person name="Xin Y.-H."/>
        </authorList>
    </citation>
    <scope>NUCLEOTIDE SEQUENCE [LARGE SCALE GENOMIC DNA]</scope>
    <source>
        <strain evidence="1 2">MDT1-3</strain>
    </source>
</reference>
<keyword evidence="2" id="KW-1185">Reference proteome</keyword>
<dbReference type="AlphaFoldDB" id="A0A4R8WZX7"/>
<dbReference type="Proteomes" id="UP000298412">
    <property type="component" value="Unassembled WGS sequence"/>
</dbReference>
<name>A0A4R8WZX7_9MICO</name>
<dbReference type="RefSeq" id="WP_134566046.1">
    <property type="nucleotide sequence ID" value="NZ_SOFP01000029.1"/>
</dbReference>
<protein>
    <submittedName>
        <fullName evidence="1">Uncharacterized protein</fullName>
    </submittedName>
</protein>